<dbReference type="PANTHER" id="PTHR32419:SF6">
    <property type="entry name" value="GLUTATHIONE S-TRANSFERASE OMEGA-LIKE 1-RELATED"/>
    <property type="match status" value="1"/>
</dbReference>
<dbReference type="InterPro" id="IPR047047">
    <property type="entry name" value="GST_Omega-like_C"/>
</dbReference>
<evidence type="ECO:0000256" key="1">
    <source>
        <dbReference type="PIRSR" id="PIRSR015753-1"/>
    </source>
</evidence>
<dbReference type="InterPro" id="IPR036249">
    <property type="entry name" value="Thioredoxin-like_sf"/>
</dbReference>
<feature type="binding site" evidence="2">
    <location>
        <begin position="129"/>
        <end position="132"/>
    </location>
    <ligand>
        <name>glutathione</name>
        <dbReference type="ChEBI" id="CHEBI:57925"/>
    </ligand>
</feature>
<evidence type="ECO:0000313" key="5">
    <source>
        <dbReference type="EMBL" id="CQR24061.1"/>
    </source>
</evidence>
<feature type="active site" description="Proton donor/acceptor" evidence="1">
    <location>
        <position position="194"/>
    </location>
</feature>
<dbReference type="PANTHER" id="PTHR32419">
    <property type="entry name" value="GLUTATHIONYL-HYDROQUINONE REDUCTASE"/>
    <property type="match status" value="1"/>
</dbReference>
<gene>
    <name evidence="5" type="ORF">BN1356_00428</name>
</gene>
<protein>
    <submittedName>
        <fullName evidence="5">Glutathione S-transferase</fullName>
    </submittedName>
</protein>
<dbReference type="SUPFAM" id="SSF47616">
    <property type="entry name" value="GST C-terminal domain-like"/>
    <property type="match status" value="1"/>
</dbReference>
<dbReference type="InterPro" id="IPR016639">
    <property type="entry name" value="GST_Omega/GSH"/>
</dbReference>
<proteinExistence type="predicted"/>
<dbReference type="PIRSF" id="PIRSF015753">
    <property type="entry name" value="GST"/>
    <property type="match status" value="1"/>
</dbReference>
<dbReference type="SFLD" id="SFLDS00019">
    <property type="entry name" value="Glutathione_Transferase_(cytos"/>
    <property type="match status" value="1"/>
</dbReference>
<dbReference type="AlphaFoldDB" id="A0A0E4H3R0"/>
<dbReference type="RefSeq" id="WP_093649772.1">
    <property type="nucleotide sequence ID" value="NZ_CTEN01000001.1"/>
</dbReference>
<dbReference type="GO" id="GO:0005737">
    <property type="term" value="C:cytoplasm"/>
    <property type="evidence" value="ECO:0007669"/>
    <property type="project" value="TreeGrafter"/>
</dbReference>
<keyword evidence="5" id="KW-0808">Transferase</keyword>
<dbReference type="EMBL" id="CTEN01000001">
    <property type="protein sequence ID" value="CQR24061.1"/>
    <property type="molecule type" value="Genomic_DNA"/>
</dbReference>
<dbReference type="InterPro" id="IPR036282">
    <property type="entry name" value="Glutathione-S-Trfase_C_sf"/>
</dbReference>
<dbReference type="PROSITE" id="PS50405">
    <property type="entry name" value="GST_CTER"/>
    <property type="match status" value="1"/>
</dbReference>
<dbReference type="GO" id="GO:0004364">
    <property type="term" value="F:glutathione transferase activity"/>
    <property type="evidence" value="ECO:0007669"/>
    <property type="project" value="InterPro"/>
</dbReference>
<feature type="domain" description="GST C-terminal" evidence="4">
    <location>
        <begin position="171"/>
        <end position="298"/>
    </location>
</feature>
<name>A0A0E4H3R0_9STRE</name>
<dbReference type="InterPro" id="IPR010987">
    <property type="entry name" value="Glutathione-S-Trfase_C-like"/>
</dbReference>
<feature type="active site" description="Nucleophile" evidence="1">
    <location>
        <position position="63"/>
    </location>
</feature>
<feature type="site" description="Lowers pKa of active site Cys" evidence="3">
    <location>
        <position position="295"/>
    </location>
</feature>
<evidence type="ECO:0000256" key="2">
    <source>
        <dbReference type="PIRSR" id="PIRSR015753-2"/>
    </source>
</evidence>
<dbReference type="Pfam" id="PF13410">
    <property type="entry name" value="GST_C_2"/>
    <property type="match status" value="1"/>
</dbReference>
<dbReference type="Proteomes" id="UP000198604">
    <property type="component" value="Unassembled WGS sequence"/>
</dbReference>
<sequence length="318" mass="36067">MGLLVEGKWVDQWYDTKKTGGRFVRTEAQFRNWITADGSAGPTGQVGYQAEAGRYHLYVSLACPWASRTLIMRSLKGLEDMISVSIVHPLMLENGWTFEEGSGVIGDPVFQADYMYQVYTAVKPDYTGRVTVPVLFDKKTKTIVSNESSEIIRMLNSAFDGIGAKEGDYVPAEHLQEIDEVNDFVYHRVNNGVYKAGFATKQDVYEEEVSKLFEALDQLEVRLQGQDYLVGNRLTEVDIRLFTTLVRFDAVYFGHFKCNLRALTSYPNLWAYTKRIDNLPGIAETVNFDHIKEHYYGSHKTINPTGVVPMGPVLDWVE</sequence>
<dbReference type="InterPro" id="IPR040079">
    <property type="entry name" value="Glutathione_S-Trfase"/>
</dbReference>
<evidence type="ECO:0000313" key="6">
    <source>
        <dbReference type="Proteomes" id="UP000198604"/>
    </source>
</evidence>
<dbReference type="Gene3D" id="3.40.30.10">
    <property type="entry name" value="Glutaredoxin"/>
    <property type="match status" value="1"/>
</dbReference>
<accession>A0A0E4H3R0</accession>
<dbReference type="SFLD" id="SFLDG01206">
    <property type="entry name" value="Xi.1"/>
    <property type="match status" value="1"/>
</dbReference>
<dbReference type="SFLD" id="SFLDG01148">
    <property type="entry name" value="Xi_(cytGST)"/>
    <property type="match status" value="1"/>
</dbReference>
<feature type="binding site" evidence="2">
    <location>
        <begin position="147"/>
        <end position="148"/>
    </location>
    <ligand>
        <name>glutathione</name>
        <dbReference type="ChEBI" id="CHEBI:57925"/>
    </ligand>
</feature>
<reference evidence="6" key="1">
    <citation type="submission" date="2015-03" db="EMBL/GenBank/DDBJ databases">
        <authorList>
            <person name="Urmite Genomes"/>
        </authorList>
    </citation>
    <scope>NUCLEOTIDE SEQUENCE [LARGE SCALE GENOMIC DNA]</scope>
    <source>
        <strain evidence="6">FF10</strain>
    </source>
</reference>
<evidence type="ECO:0000256" key="3">
    <source>
        <dbReference type="PIRSR" id="PIRSR015753-3"/>
    </source>
</evidence>
<dbReference type="STRING" id="1608583.BN1356_00428"/>
<dbReference type="SUPFAM" id="SSF52833">
    <property type="entry name" value="Thioredoxin-like"/>
    <property type="match status" value="1"/>
</dbReference>
<dbReference type="OrthoDB" id="9769158at2"/>
<dbReference type="FunFam" id="3.40.30.10:FF:000058">
    <property type="entry name" value="Glutathione S-transferase, omega"/>
    <property type="match status" value="1"/>
</dbReference>
<dbReference type="Gene3D" id="1.20.1050.10">
    <property type="match status" value="1"/>
</dbReference>
<organism evidence="5 6">
    <name type="scientific">Streptococcus varani</name>
    <dbReference type="NCBI Taxonomy" id="1608583"/>
    <lineage>
        <taxon>Bacteria</taxon>
        <taxon>Bacillati</taxon>
        <taxon>Bacillota</taxon>
        <taxon>Bacilli</taxon>
        <taxon>Lactobacillales</taxon>
        <taxon>Streptococcaceae</taxon>
        <taxon>Streptococcus</taxon>
    </lineage>
</organism>
<dbReference type="CDD" id="cd03190">
    <property type="entry name" value="GST_C_Omega_like"/>
    <property type="match status" value="1"/>
</dbReference>
<dbReference type="InterPro" id="IPR004045">
    <property type="entry name" value="Glutathione_S-Trfase_N"/>
</dbReference>
<dbReference type="Pfam" id="PF13409">
    <property type="entry name" value="GST_N_2"/>
    <property type="match status" value="1"/>
</dbReference>
<evidence type="ECO:0000259" key="4">
    <source>
        <dbReference type="PROSITE" id="PS50405"/>
    </source>
</evidence>
<feature type="binding site" evidence="2">
    <location>
        <position position="96"/>
    </location>
    <ligand>
        <name>glutathione</name>
        <dbReference type="ChEBI" id="CHEBI:57925"/>
    </ligand>
</feature>
<keyword evidence="6" id="KW-1185">Reference proteome</keyword>
<feature type="site" description="Lowers pKa of active site Cys" evidence="3">
    <location>
        <position position="252"/>
    </location>
</feature>